<evidence type="ECO:0000259" key="1">
    <source>
        <dbReference type="Pfam" id="PF01979"/>
    </source>
</evidence>
<dbReference type="InterPro" id="IPR057744">
    <property type="entry name" value="OTAase-like"/>
</dbReference>
<dbReference type="Pfam" id="PF01979">
    <property type="entry name" value="Amidohydro_1"/>
    <property type="match status" value="1"/>
</dbReference>
<dbReference type="Gene3D" id="3.20.20.140">
    <property type="entry name" value="Metal-dependent hydrolases"/>
    <property type="match status" value="1"/>
</dbReference>
<dbReference type="Gene3D" id="2.30.40.10">
    <property type="entry name" value="Urease, subunit C, domain 1"/>
    <property type="match status" value="1"/>
</dbReference>
<dbReference type="SUPFAM" id="SSF51338">
    <property type="entry name" value="Composite domain of metallo-dependent hydrolases"/>
    <property type="match status" value="2"/>
</dbReference>
<dbReference type="RefSeq" id="WP_275816066.1">
    <property type="nucleotide sequence ID" value="NZ_BAAANM010000022.1"/>
</dbReference>
<dbReference type="Proteomes" id="UP001220022">
    <property type="component" value="Unassembled WGS sequence"/>
</dbReference>
<reference evidence="2 3" key="1">
    <citation type="submission" date="2023-03" db="EMBL/GenBank/DDBJ databases">
        <title>Draft genome sequence of type strain Streptomyces ferralitis JCM 14344.</title>
        <authorList>
            <person name="Klaysubun C."/>
            <person name="Duangmal K."/>
        </authorList>
    </citation>
    <scope>NUCLEOTIDE SEQUENCE [LARGE SCALE GENOMIC DNA]</scope>
    <source>
        <strain evidence="2 3">JCM 14344</strain>
    </source>
</reference>
<evidence type="ECO:0000313" key="3">
    <source>
        <dbReference type="Proteomes" id="UP001220022"/>
    </source>
</evidence>
<dbReference type="InterPro" id="IPR032466">
    <property type="entry name" value="Metal_Hydrolase"/>
</dbReference>
<accession>A0ABT5Z1N3</accession>
<organism evidence="2 3">
    <name type="scientific">Streptantibioticus ferralitis</name>
    <dbReference type="NCBI Taxonomy" id="236510"/>
    <lineage>
        <taxon>Bacteria</taxon>
        <taxon>Bacillati</taxon>
        <taxon>Actinomycetota</taxon>
        <taxon>Actinomycetes</taxon>
        <taxon>Kitasatosporales</taxon>
        <taxon>Streptomycetaceae</taxon>
        <taxon>Streptantibioticus</taxon>
    </lineage>
</organism>
<dbReference type="SUPFAM" id="SSF51556">
    <property type="entry name" value="Metallo-dependent hydrolases"/>
    <property type="match status" value="1"/>
</dbReference>
<keyword evidence="3" id="KW-1185">Reference proteome</keyword>
<gene>
    <name evidence="2" type="ORF">P2L57_19170</name>
</gene>
<dbReference type="EMBL" id="JARHTQ010000011">
    <property type="protein sequence ID" value="MDF2257753.1"/>
    <property type="molecule type" value="Genomic_DNA"/>
</dbReference>
<feature type="domain" description="Amidohydrolase-related" evidence="1">
    <location>
        <begin position="52"/>
        <end position="409"/>
    </location>
</feature>
<dbReference type="InterPro" id="IPR011059">
    <property type="entry name" value="Metal-dep_hydrolase_composite"/>
</dbReference>
<dbReference type="PANTHER" id="PTHR43135">
    <property type="entry name" value="ALPHA-D-RIBOSE 1-METHYLPHOSPHONATE 5-TRIPHOSPHATE DIPHOSPHATASE"/>
    <property type="match status" value="1"/>
</dbReference>
<evidence type="ECO:0000313" key="2">
    <source>
        <dbReference type="EMBL" id="MDF2257753.1"/>
    </source>
</evidence>
<sequence>MTYLSADLLIPGSGEPVTDAVVVMAEGTIRYAGPRPDAPAPVGSDDVLHVPVVMPGMWDCHTHLVGTRAGFGLDTVLLTPPAVAAARSVGDLAAALRAGITSVRELGGHGPELAQAVTEGSVIGPDVYAAGAAISPTGGHGDAHRVPYPWVRDCATHGGILQTADGVDECLRAVRLQLRRGARVIKVCASGGVISDLDHPLHRQFSPAELRAVVEEAQRAGRIVAAHCHGKDGIMAALAAGCRTIEHGSCLDEEAASLMREQDAALVPTRTIFEGILAERHLLNDESYAKAAAMADRHLEAIAIAHRAGVRISAGTDLGTSRPGTPLSWGRNGMEAGHLVAAGLTPLEAIEACTANGPLTLGPQAPKSGQLAAGYQADVLALSADPLADITVLGDPRRITHVWKHGELVKHPTPSGRGV</sequence>
<comment type="caution">
    <text evidence="2">The sequence shown here is derived from an EMBL/GenBank/DDBJ whole genome shotgun (WGS) entry which is preliminary data.</text>
</comment>
<dbReference type="PANTHER" id="PTHR43135:SF3">
    <property type="entry name" value="ALPHA-D-RIBOSE 1-METHYLPHOSPHONATE 5-TRIPHOSPHATE DIPHOSPHATASE"/>
    <property type="match status" value="1"/>
</dbReference>
<dbReference type="CDD" id="cd01299">
    <property type="entry name" value="Met_dep_hydrolase_A"/>
    <property type="match status" value="1"/>
</dbReference>
<name>A0ABT5Z1N3_9ACTN</name>
<protein>
    <submittedName>
        <fullName evidence="2">Amidohydrolase family protein</fullName>
    </submittedName>
</protein>
<dbReference type="InterPro" id="IPR006680">
    <property type="entry name" value="Amidohydro-rel"/>
</dbReference>
<proteinExistence type="predicted"/>
<dbReference type="InterPro" id="IPR051781">
    <property type="entry name" value="Metallo-dep_Hydrolase"/>
</dbReference>